<name>A0A1C5AH70_9ACTN</name>
<reference evidence="3" key="1">
    <citation type="submission" date="2016-06" db="EMBL/GenBank/DDBJ databases">
        <authorList>
            <person name="Varghese N."/>
        </authorList>
    </citation>
    <scope>NUCLEOTIDE SEQUENCE [LARGE SCALE GENOMIC DNA]</scope>
    <source>
        <strain evidence="3">DSM 45555</strain>
    </source>
</reference>
<sequence length="281" mass="30681">MPVLLPPTPALLLRTAQAGHPHDFAGALDHTRPATTGRSRTDPAHRARGRTTPRRRPAPPTTTRTRHRLAHLATPTPGPRPLAPPTHPPQPRIRPAHLANGGCRTGVLTVPTAGIHGDSPTAMFAPLLDHIFDIAERFGGMVNSVNNKPLTILVCGPIKNSRSWIHLPPTRVHVLNLHDMLVGEISIFAIHAGVPEGSPFLLRHQDRQHLEESHILGAGTLPGTPFQCRLGIDTNVTRCRCPEILNNKIDEFHVRLAMLHVGHHIWLGLLLTESSSLSHLP</sequence>
<evidence type="ECO:0000313" key="3">
    <source>
        <dbReference type="Proteomes" id="UP000198551"/>
    </source>
</evidence>
<proteinExistence type="predicted"/>
<evidence type="ECO:0000313" key="2">
    <source>
        <dbReference type="EMBL" id="SCF44553.1"/>
    </source>
</evidence>
<feature type="region of interest" description="Disordered" evidence="1">
    <location>
        <begin position="22"/>
        <end position="92"/>
    </location>
</feature>
<feature type="compositionally biased region" description="Pro residues" evidence="1">
    <location>
        <begin position="76"/>
        <end position="92"/>
    </location>
</feature>
<organism evidence="2 3">
    <name type="scientific">Micromonospora marina</name>
    <dbReference type="NCBI Taxonomy" id="307120"/>
    <lineage>
        <taxon>Bacteria</taxon>
        <taxon>Bacillati</taxon>
        <taxon>Actinomycetota</taxon>
        <taxon>Actinomycetes</taxon>
        <taxon>Micromonosporales</taxon>
        <taxon>Micromonosporaceae</taxon>
        <taxon>Micromonospora</taxon>
    </lineage>
</organism>
<keyword evidence="3" id="KW-1185">Reference proteome</keyword>
<evidence type="ECO:0000256" key="1">
    <source>
        <dbReference type="SAM" id="MobiDB-lite"/>
    </source>
</evidence>
<dbReference type="AlphaFoldDB" id="A0A1C5AH70"/>
<gene>
    <name evidence="2" type="ORF">GA0070215_1311</name>
</gene>
<protein>
    <submittedName>
        <fullName evidence="2">Uncharacterized protein</fullName>
    </submittedName>
</protein>
<feature type="compositionally biased region" description="Basic residues" evidence="1">
    <location>
        <begin position="46"/>
        <end position="57"/>
    </location>
</feature>
<accession>A0A1C5AH70</accession>
<dbReference type="Proteomes" id="UP000198551">
    <property type="component" value="Unassembled WGS sequence"/>
</dbReference>
<dbReference type="EMBL" id="FMCV01000031">
    <property type="protein sequence ID" value="SCF44553.1"/>
    <property type="molecule type" value="Genomic_DNA"/>
</dbReference>